<dbReference type="EMBL" id="JBBNAF010000005">
    <property type="protein sequence ID" value="KAK9142345.1"/>
    <property type="molecule type" value="Genomic_DNA"/>
</dbReference>
<gene>
    <name evidence="2" type="ORF">Syun_011745</name>
</gene>
<dbReference type="AlphaFoldDB" id="A0AAP0PID9"/>
<evidence type="ECO:0000313" key="2">
    <source>
        <dbReference type="EMBL" id="KAK9142345.1"/>
    </source>
</evidence>
<name>A0AAP0PID9_9MAGN</name>
<feature type="region of interest" description="Disordered" evidence="1">
    <location>
        <begin position="206"/>
        <end position="246"/>
    </location>
</feature>
<keyword evidence="3" id="KW-1185">Reference proteome</keyword>
<sequence length="393" mass="43080">MIDEIEEEYLKMIALKFGFDFVRTFVELVRFRLSETPLLLAQTGALRFATFLLLTSSSTVDGKRGGRTKKKSLTSVVRGRLFPISRGRRPKQGNGAQDCANNHTILEQRGIMGKAGGPPGSVRRGRQSLRALLNFREYPLSLPTHFVGPATPTTSRPYSITVHVAPHLLYKYTRNSREHVSASANNKRIFSDSRNISALLLSMKDTRKRPESEVPATEAAGKRVRLSPEECSGGGEGAVDSAEESFVDEESVMEVMKLLEEELCRSATESFNGGSPVDEILKQPSTKTYSSPLMTTTSSSMCSSCCSFVTESCGASFSDSGSTVMADVDVSGISILFDQLTGIDEWTTAAKAAEADDEDWWWLEAEDGSSGEIVDQCDDGDDEDWMERVLSCV</sequence>
<comment type="caution">
    <text evidence="2">The sequence shown here is derived from an EMBL/GenBank/DDBJ whole genome shotgun (WGS) entry which is preliminary data.</text>
</comment>
<dbReference type="PANTHER" id="PTHR37265">
    <property type="entry name" value="OS01G0195300 PROTEIN"/>
    <property type="match status" value="1"/>
</dbReference>
<dbReference type="Proteomes" id="UP001420932">
    <property type="component" value="Unassembled WGS sequence"/>
</dbReference>
<evidence type="ECO:0000313" key="3">
    <source>
        <dbReference type="Proteomes" id="UP001420932"/>
    </source>
</evidence>
<organism evidence="2 3">
    <name type="scientific">Stephania yunnanensis</name>
    <dbReference type="NCBI Taxonomy" id="152371"/>
    <lineage>
        <taxon>Eukaryota</taxon>
        <taxon>Viridiplantae</taxon>
        <taxon>Streptophyta</taxon>
        <taxon>Embryophyta</taxon>
        <taxon>Tracheophyta</taxon>
        <taxon>Spermatophyta</taxon>
        <taxon>Magnoliopsida</taxon>
        <taxon>Ranunculales</taxon>
        <taxon>Menispermaceae</taxon>
        <taxon>Menispermoideae</taxon>
        <taxon>Cissampelideae</taxon>
        <taxon>Stephania</taxon>
    </lineage>
</organism>
<evidence type="ECO:0000256" key="1">
    <source>
        <dbReference type="SAM" id="MobiDB-lite"/>
    </source>
</evidence>
<accession>A0AAP0PID9</accession>
<protein>
    <submittedName>
        <fullName evidence="2">Uncharacterized protein</fullName>
    </submittedName>
</protein>
<dbReference type="PANTHER" id="PTHR37265:SF5">
    <property type="entry name" value="OS01G0195300 PROTEIN"/>
    <property type="match status" value="1"/>
</dbReference>
<reference evidence="2 3" key="1">
    <citation type="submission" date="2024-01" db="EMBL/GenBank/DDBJ databases">
        <title>Genome assemblies of Stephania.</title>
        <authorList>
            <person name="Yang L."/>
        </authorList>
    </citation>
    <scope>NUCLEOTIDE SEQUENCE [LARGE SCALE GENOMIC DNA]</scope>
    <source>
        <strain evidence="2">YNDBR</strain>
        <tissue evidence="2">Leaf</tissue>
    </source>
</reference>
<proteinExistence type="predicted"/>